<feature type="transmembrane region" description="Helical" evidence="10">
    <location>
        <begin position="426"/>
        <end position="444"/>
    </location>
</feature>
<keyword evidence="7 10" id="KW-1133">Transmembrane helix</keyword>
<dbReference type="AlphaFoldDB" id="A0AAN7WGM1"/>
<organism evidence="12 13">
    <name type="scientific">Arxiozyma heterogenica</name>
    <dbReference type="NCBI Taxonomy" id="278026"/>
    <lineage>
        <taxon>Eukaryota</taxon>
        <taxon>Fungi</taxon>
        <taxon>Dikarya</taxon>
        <taxon>Ascomycota</taxon>
        <taxon>Saccharomycotina</taxon>
        <taxon>Saccharomycetes</taxon>
        <taxon>Saccharomycetales</taxon>
        <taxon>Saccharomycetaceae</taxon>
        <taxon>Arxiozyma</taxon>
    </lineage>
</organism>
<proteinExistence type="inferred from homology"/>
<evidence type="ECO:0000259" key="11">
    <source>
        <dbReference type="Pfam" id="PF01490"/>
    </source>
</evidence>
<keyword evidence="4" id="KW-0926">Vacuole</keyword>
<sequence length="471" mass="53028">MRSESYNNINETPLPSDPPPYTEHEEQYELDDMRNEEFIRTLIQENNSKSPLHMAFMNMANSILGAGIVSQPFAIKQAGVVGAFIIYILLGFITDWTLRLIVKNLVISGTNTYQDSVQKAMGKKGKLLIMLANGLFAFGGCVAFCIIIGDSIPHVLRTLVPANYIERNWVVICTTIFISLPLSLHKNIEALERASGLALISMLIIVLTVVIRGPLLPQSLKSQITLFHPKWWLRTTIFKSISIISFALVCHHNTSFIYFSLRNKSIAKFNKLTHLSCIISVFICMMMGYFGFHVFKDKTKGNILNNFSSDDMFINVARLFFGFNMLTTFPLEIFVLRNIVMDILNDLILENDYSIIHDNENGDLSSRTNNINNDTNDGNNGTTLTYQEQNNEKFHTVITLFLVLSSMGISLTTCNLGALFELIGSTTASIMAFILPPLTHIILTKNSQHTFSQKLPYYKAHDSVEPTINLL</sequence>
<feature type="transmembrane region" description="Helical" evidence="10">
    <location>
        <begin position="127"/>
        <end position="149"/>
    </location>
</feature>
<name>A0AAN7WGM1_9SACH</name>
<evidence type="ECO:0000256" key="5">
    <source>
        <dbReference type="ARBA" id="ARBA00022692"/>
    </source>
</evidence>
<dbReference type="PANTHER" id="PTHR22950">
    <property type="entry name" value="AMINO ACID TRANSPORTER"/>
    <property type="match status" value="1"/>
</dbReference>
<evidence type="ECO:0000256" key="7">
    <source>
        <dbReference type="ARBA" id="ARBA00022989"/>
    </source>
</evidence>
<feature type="transmembrane region" description="Helical" evidence="10">
    <location>
        <begin position="237"/>
        <end position="260"/>
    </location>
</feature>
<feature type="transmembrane region" description="Helical" evidence="10">
    <location>
        <begin position="169"/>
        <end position="185"/>
    </location>
</feature>
<dbReference type="EMBL" id="JAWIZZ010000047">
    <property type="protein sequence ID" value="KAK5779603.1"/>
    <property type="molecule type" value="Genomic_DNA"/>
</dbReference>
<accession>A0AAN7WGM1</accession>
<comment type="subcellular location">
    <subcellularLocation>
        <location evidence="1">Vacuole membrane</location>
        <topology evidence="1">Multi-pass membrane protein</topology>
    </subcellularLocation>
</comment>
<feature type="compositionally biased region" description="Polar residues" evidence="9">
    <location>
        <begin position="1"/>
        <end position="13"/>
    </location>
</feature>
<feature type="transmembrane region" description="Helical" evidence="10">
    <location>
        <begin position="272"/>
        <end position="292"/>
    </location>
</feature>
<feature type="transmembrane region" description="Helical" evidence="10">
    <location>
        <begin position="397"/>
        <end position="420"/>
    </location>
</feature>
<dbReference type="Proteomes" id="UP001306508">
    <property type="component" value="Unassembled WGS sequence"/>
</dbReference>
<protein>
    <recommendedName>
        <fullName evidence="11">Amino acid transporter transmembrane domain-containing protein</fullName>
    </recommendedName>
</protein>
<feature type="region of interest" description="Disordered" evidence="9">
    <location>
        <begin position="1"/>
        <end position="24"/>
    </location>
</feature>
<evidence type="ECO:0000256" key="9">
    <source>
        <dbReference type="SAM" id="MobiDB-lite"/>
    </source>
</evidence>
<evidence type="ECO:0000256" key="10">
    <source>
        <dbReference type="SAM" id="Phobius"/>
    </source>
</evidence>
<keyword evidence="13" id="KW-1185">Reference proteome</keyword>
<comment type="caution">
    <text evidence="12">The sequence shown here is derived from an EMBL/GenBank/DDBJ whole genome shotgun (WGS) entry which is preliminary data.</text>
</comment>
<feature type="transmembrane region" description="Helical" evidence="10">
    <location>
        <begin position="80"/>
        <end position="98"/>
    </location>
</feature>
<reference evidence="13" key="1">
    <citation type="submission" date="2023-07" db="EMBL/GenBank/DDBJ databases">
        <title>A draft genome of Kazachstania heterogenica Y-27499.</title>
        <authorList>
            <person name="Donic C."/>
            <person name="Kralova J.S."/>
            <person name="Fidel L."/>
            <person name="Ben-Dor S."/>
            <person name="Jung S."/>
        </authorList>
    </citation>
    <scope>NUCLEOTIDE SEQUENCE [LARGE SCALE GENOMIC DNA]</scope>
    <source>
        <strain evidence="13">Y27499</strain>
    </source>
</reference>
<evidence type="ECO:0000256" key="4">
    <source>
        <dbReference type="ARBA" id="ARBA00022554"/>
    </source>
</evidence>
<gene>
    <name evidence="12" type="ORF">RI543_003495</name>
</gene>
<feature type="transmembrane region" description="Helical" evidence="10">
    <location>
        <begin position="197"/>
        <end position="217"/>
    </location>
</feature>
<evidence type="ECO:0000313" key="13">
    <source>
        <dbReference type="Proteomes" id="UP001306508"/>
    </source>
</evidence>
<evidence type="ECO:0000256" key="3">
    <source>
        <dbReference type="ARBA" id="ARBA00022448"/>
    </source>
</evidence>
<keyword evidence="6" id="KW-0029">Amino-acid transport</keyword>
<keyword evidence="8 10" id="KW-0472">Membrane</keyword>
<keyword evidence="3" id="KW-0813">Transport</keyword>
<dbReference type="GO" id="GO:0015179">
    <property type="term" value="F:L-amino acid transmembrane transporter activity"/>
    <property type="evidence" value="ECO:0007669"/>
    <property type="project" value="TreeGrafter"/>
</dbReference>
<dbReference type="GO" id="GO:0005783">
    <property type="term" value="C:endoplasmic reticulum"/>
    <property type="evidence" value="ECO:0007669"/>
    <property type="project" value="TreeGrafter"/>
</dbReference>
<evidence type="ECO:0000256" key="2">
    <source>
        <dbReference type="ARBA" id="ARBA00008066"/>
    </source>
</evidence>
<dbReference type="Pfam" id="PF01490">
    <property type="entry name" value="Aa_trans"/>
    <property type="match status" value="1"/>
</dbReference>
<feature type="transmembrane region" description="Helical" evidence="10">
    <location>
        <begin position="312"/>
        <end position="336"/>
    </location>
</feature>
<evidence type="ECO:0000256" key="6">
    <source>
        <dbReference type="ARBA" id="ARBA00022970"/>
    </source>
</evidence>
<dbReference type="InterPro" id="IPR013057">
    <property type="entry name" value="AA_transpt_TM"/>
</dbReference>
<feature type="transmembrane region" description="Helical" evidence="10">
    <location>
        <begin position="55"/>
        <end position="74"/>
    </location>
</feature>
<dbReference type="GO" id="GO:0005774">
    <property type="term" value="C:vacuolar membrane"/>
    <property type="evidence" value="ECO:0007669"/>
    <property type="project" value="UniProtKB-SubCell"/>
</dbReference>
<dbReference type="PANTHER" id="PTHR22950:SF458">
    <property type="entry name" value="SODIUM-COUPLED NEUTRAL AMINO ACID TRANSPORTER 11-RELATED"/>
    <property type="match status" value="1"/>
</dbReference>
<evidence type="ECO:0000313" key="12">
    <source>
        <dbReference type="EMBL" id="KAK5779603.1"/>
    </source>
</evidence>
<keyword evidence="5 10" id="KW-0812">Transmembrane</keyword>
<comment type="similarity">
    <text evidence="2">Belongs to the amino acid/polyamine transporter 2 family.</text>
</comment>
<evidence type="ECO:0000256" key="8">
    <source>
        <dbReference type="ARBA" id="ARBA00023136"/>
    </source>
</evidence>
<feature type="domain" description="Amino acid transporter transmembrane" evidence="11">
    <location>
        <begin position="53"/>
        <end position="452"/>
    </location>
</feature>
<evidence type="ECO:0000256" key="1">
    <source>
        <dbReference type="ARBA" id="ARBA00004128"/>
    </source>
</evidence>